<dbReference type="EMBL" id="JAPQKP010000002">
    <property type="protein sequence ID" value="KAJ5205123.1"/>
    <property type="molecule type" value="Genomic_DNA"/>
</dbReference>
<dbReference type="SUPFAM" id="SSF48403">
    <property type="entry name" value="Ankyrin repeat"/>
    <property type="match status" value="1"/>
</dbReference>
<keyword evidence="1" id="KW-0677">Repeat</keyword>
<dbReference type="PANTHER" id="PTHR24198">
    <property type="entry name" value="ANKYRIN REPEAT AND PROTEIN KINASE DOMAIN-CONTAINING PROTEIN"/>
    <property type="match status" value="1"/>
</dbReference>
<evidence type="ECO:0008006" key="7">
    <source>
        <dbReference type="Google" id="ProtNLM"/>
    </source>
</evidence>
<dbReference type="PROSITE" id="PS50088">
    <property type="entry name" value="ANK_REPEAT"/>
    <property type="match status" value="1"/>
</dbReference>
<keyword evidence="2 3" id="KW-0040">ANK repeat</keyword>
<organism evidence="5 6">
    <name type="scientific">Penicillium cf. griseofulvum</name>
    <dbReference type="NCBI Taxonomy" id="2972120"/>
    <lineage>
        <taxon>Eukaryota</taxon>
        <taxon>Fungi</taxon>
        <taxon>Dikarya</taxon>
        <taxon>Ascomycota</taxon>
        <taxon>Pezizomycotina</taxon>
        <taxon>Eurotiomycetes</taxon>
        <taxon>Eurotiomycetidae</taxon>
        <taxon>Eurotiales</taxon>
        <taxon>Aspergillaceae</taxon>
        <taxon>Penicillium</taxon>
    </lineage>
</organism>
<dbReference type="PANTHER" id="PTHR24198:SF165">
    <property type="entry name" value="ANKYRIN REPEAT-CONTAINING PROTEIN-RELATED"/>
    <property type="match status" value="1"/>
</dbReference>
<name>A0A9W9MPN2_9EURO</name>
<dbReference type="Gene3D" id="1.25.40.20">
    <property type="entry name" value="Ankyrin repeat-containing domain"/>
    <property type="match status" value="1"/>
</dbReference>
<dbReference type="Proteomes" id="UP001150879">
    <property type="component" value="Unassembled WGS sequence"/>
</dbReference>
<accession>A0A9W9MPN2</accession>
<keyword evidence="6" id="KW-1185">Reference proteome</keyword>
<evidence type="ECO:0000256" key="2">
    <source>
        <dbReference type="ARBA" id="ARBA00023043"/>
    </source>
</evidence>
<reference evidence="5" key="2">
    <citation type="journal article" date="2023" name="IMA Fungus">
        <title>Comparative genomic study of the Penicillium genus elucidates a diverse pangenome and 15 lateral gene transfer events.</title>
        <authorList>
            <person name="Petersen C."/>
            <person name="Sorensen T."/>
            <person name="Nielsen M.R."/>
            <person name="Sondergaard T.E."/>
            <person name="Sorensen J.L."/>
            <person name="Fitzpatrick D.A."/>
            <person name="Frisvad J.C."/>
            <person name="Nielsen K.L."/>
        </authorList>
    </citation>
    <scope>NUCLEOTIDE SEQUENCE</scope>
    <source>
        <strain evidence="5">IBT 16849</strain>
    </source>
</reference>
<reference evidence="5" key="1">
    <citation type="submission" date="2022-11" db="EMBL/GenBank/DDBJ databases">
        <authorList>
            <person name="Petersen C."/>
        </authorList>
    </citation>
    <scope>NUCLEOTIDE SEQUENCE</scope>
    <source>
        <strain evidence="5">IBT 16849</strain>
    </source>
</reference>
<gene>
    <name evidence="5" type="ORF">N7472_001571</name>
</gene>
<evidence type="ECO:0000256" key="4">
    <source>
        <dbReference type="SAM" id="MobiDB-lite"/>
    </source>
</evidence>
<dbReference type="Pfam" id="PF12796">
    <property type="entry name" value="Ank_2"/>
    <property type="match status" value="1"/>
</dbReference>
<proteinExistence type="predicted"/>
<comment type="caution">
    <text evidence="5">The sequence shown here is derived from an EMBL/GenBank/DDBJ whole genome shotgun (WGS) entry which is preliminary data.</text>
</comment>
<evidence type="ECO:0000256" key="1">
    <source>
        <dbReference type="ARBA" id="ARBA00022737"/>
    </source>
</evidence>
<dbReference type="InterPro" id="IPR036770">
    <property type="entry name" value="Ankyrin_rpt-contain_sf"/>
</dbReference>
<sequence>MALDQLPTEILWTIASCFCHQRDIYAFIRTNRHLYETLIKFLYYFHAYYRYGAALSFLAERNLFLQVQNLLDGLNAARNQPQASLAVIEATEDKAPKMYEDEEDTVLRRTRERWDPTDIFTHPLFQQGYSIPSVVNIQHALVVAIQGGHTKIVAVLLDFGAQANFYCGGRTQYTRNWWHSKEVDYPPLFTAVQFGNLELVKLLLQRSADPELYTPSPLYRAVKDDRRDIIPILLEYGVGPQATALKLAVLHEDESMVRLLLDGGLNVSQYGHAGLYTAKMKGDQDMVDLLESRGATLAALTDVEKENWAREGGDGTQPISQNMFISDENEIEEEEDDED</sequence>
<evidence type="ECO:0000313" key="5">
    <source>
        <dbReference type="EMBL" id="KAJ5205123.1"/>
    </source>
</evidence>
<feature type="repeat" description="ANK" evidence="3">
    <location>
        <begin position="183"/>
        <end position="215"/>
    </location>
</feature>
<dbReference type="InterPro" id="IPR002110">
    <property type="entry name" value="Ankyrin_rpt"/>
</dbReference>
<evidence type="ECO:0000256" key="3">
    <source>
        <dbReference type="PROSITE-ProRule" id="PRU00023"/>
    </source>
</evidence>
<evidence type="ECO:0000313" key="6">
    <source>
        <dbReference type="Proteomes" id="UP001150879"/>
    </source>
</evidence>
<feature type="compositionally biased region" description="Acidic residues" evidence="4">
    <location>
        <begin position="327"/>
        <end position="339"/>
    </location>
</feature>
<dbReference type="SMART" id="SM00248">
    <property type="entry name" value="ANK"/>
    <property type="match status" value="4"/>
</dbReference>
<dbReference type="OrthoDB" id="4772757at2759"/>
<dbReference type="AlphaFoldDB" id="A0A9W9MPN2"/>
<feature type="region of interest" description="Disordered" evidence="4">
    <location>
        <begin position="309"/>
        <end position="339"/>
    </location>
</feature>
<protein>
    <recommendedName>
        <fullName evidence="7">F-box domain-containing protein</fullName>
    </recommendedName>
</protein>